<feature type="binding site" evidence="10">
    <location>
        <position position="152"/>
    </location>
    <ligand>
        <name>Mn(2+)</name>
        <dbReference type="ChEBI" id="CHEBI:29035"/>
    </ligand>
</feature>
<keyword evidence="4 10" id="KW-0378">Hydrolase</keyword>
<dbReference type="InterPro" id="IPR042211">
    <property type="entry name" value="CRISPR-assoc_Cas1_N"/>
</dbReference>
<dbReference type="GO" id="GO:0051607">
    <property type="term" value="P:defense response to virus"/>
    <property type="evidence" value="ECO:0007669"/>
    <property type="project" value="UniProtKB-UniRule"/>
</dbReference>
<name>A0AA90T4I5_9HELI</name>
<feature type="binding site" evidence="10">
    <location>
        <position position="223"/>
    </location>
    <ligand>
        <name>Mn(2+)</name>
        <dbReference type="ChEBI" id="CHEBI:29035"/>
    </ligand>
</feature>
<dbReference type="InterPro" id="IPR042206">
    <property type="entry name" value="CRISPR-assoc_Cas1_C"/>
</dbReference>
<protein>
    <recommendedName>
        <fullName evidence="10">CRISPR-associated endonuclease Cas1</fullName>
        <ecNumber evidence="10">3.1.-.-</ecNumber>
    </recommendedName>
</protein>
<dbReference type="InterPro" id="IPR019855">
    <property type="entry name" value="CRISPR-assoc_Cas1_NMENI"/>
</dbReference>
<evidence type="ECO:0000313" key="11">
    <source>
        <dbReference type="EMBL" id="MDO7252476.1"/>
    </source>
</evidence>
<dbReference type="GO" id="GO:0016787">
    <property type="term" value="F:hydrolase activity"/>
    <property type="evidence" value="ECO:0007669"/>
    <property type="project" value="UniProtKB-KW"/>
</dbReference>
<keyword evidence="6 10" id="KW-0051">Antiviral defense</keyword>
<evidence type="ECO:0000256" key="8">
    <source>
        <dbReference type="ARBA" id="ARBA00023211"/>
    </source>
</evidence>
<evidence type="ECO:0000313" key="12">
    <source>
        <dbReference type="EMBL" id="MDP2538343.1"/>
    </source>
</evidence>
<comment type="subunit">
    <text evidence="9 10">Homodimer, forms a heterotetramer with a Cas2 homodimer.</text>
</comment>
<evidence type="ECO:0000256" key="1">
    <source>
        <dbReference type="ARBA" id="ARBA00022722"/>
    </source>
</evidence>
<dbReference type="PANTHER" id="PTHR34353:SF2">
    <property type="entry name" value="CRISPR-ASSOCIATED ENDONUCLEASE CAS1 1"/>
    <property type="match status" value="1"/>
</dbReference>
<dbReference type="GO" id="GO:0046872">
    <property type="term" value="F:metal ion binding"/>
    <property type="evidence" value="ECO:0007669"/>
    <property type="project" value="UniProtKB-UniRule"/>
</dbReference>
<dbReference type="InterPro" id="IPR050646">
    <property type="entry name" value="Cas1"/>
</dbReference>
<dbReference type="Proteomes" id="UP001177258">
    <property type="component" value="Unassembled WGS sequence"/>
</dbReference>
<keyword evidence="8 10" id="KW-0464">Manganese</keyword>
<dbReference type="EMBL" id="JAUYZK010000001">
    <property type="protein sequence ID" value="MDP2538343.1"/>
    <property type="molecule type" value="Genomic_DNA"/>
</dbReference>
<dbReference type="Pfam" id="PF01867">
    <property type="entry name" value="Cas_Cas1"/>
    <property type="match status" value="1"/>
</dbReference>
<reference evidence="11" key="2">
    <citation type="submission" date="2023-07" db="EMBL/GenBank/DDBJ databases">
        <authorList>
            <person name="Aydin F."/>
            <person name="Tarhane S."/>
            <person name="Saticioglu I.B."/>
            <person name="Karakaya E."/>
            <person name="Abay S."/>
            <person name="Guran O."/>
            <person name="Bozkurt E."/>
            <person name="Uzum N."/>
            <person name="Olgun K."/>
            <person name="Jablonski D."/>
        </authorList>
    </citation>
    <scope>NUCLEOTIDE SEQUENCE</scope>
    <source>
        <strain evidence="11">Faydin-H75</strain>
    </source>
</reference>
<evidence type="ECO:0000256" key="6">
    <source>
        <dbReference type="ARBA" id="ARBA00023118"/>
    </source>
</evidence>
<keyword evidence="1 10" id="KW-0540">Nuclease</keyword>
<dbReference type="EC" id="3.1.-.-" evidence="10"/>
<evidence type="ECO:0000256" key="4">
    <source>
        <dbReference type="ARBA" id="ARBA00022801"/>
    </source>
</evidence>
<dbReference type="GO" id="GO:0004520">
    <property type="term" value="F:DNA endonuclease activity"/>
    <property type="evidence" value="ECO:0007669"/>
    <property type="project" value="InterPro"/>
</dbReference>
<keyword evidence="7 10" id="KW-0238">DNA-binding</keyword>
<comment type="cofactor">
    <cofactor evidence="10">
        <name>Mg(2+)</name>
        <dbReference type="ChEBI" id="CHEBI:18420"/>
    </cofactor>
    <cofactor evidence="10">
        <name>Mn(2+)</name>
        <dbReference type="ChEBI" id="CHEBI:29035"/>
    </cofactor>
</comment>
<dbReference type="HAMAP" id="MF_01470">
    <property type="entry name" value="Cas1"/>
    <property type="match status" value="1"/>
</dbReference>
<evidence type="ECO:0000256" key="7">
    <source>
        <dbReference type="ARBA" id="ARBA00023125"/>
    </source>
</evidence>
<dbReference type="AlphaFoldDB" id="A0AA90T4I5"/>
<gene>
    <name evidence="10 12" type="primary">cas1</name>
    <name evidence="11" type="ORF">Q5I04_00890</name>
    <name evidence="12" type="ORF">Q5I06_00890</name>
</gene>
<evidence type="ECO:0000256" key="5">
    <source>
        <dbReference type="ARBA" id="ARBA00022842"/>
    </source>
</evidence>
<evidence type="ECO:0000256" key="9">
    <source>
        <dbReference type="ARBA" id="ARBA00038592"/>
    </source>
</evidence>
<dbReference type="GO" id="GO:0003677">
    <property type="term" value="F:DNA binding"/>
    <property type="evidence" value="ECO:0007669"/>
    <property type="project" value="UniProtKB-KW"/>
</dbReference>
<comment type="similarity">
    <text evidence="10">Belongs to the CRISPR-associated endonuclease Cas1 family.</text>
</comment>
<dbReference type="NCBIfam" id="TIGR00287">
    <property type="entry name" value="cas1"/>
    <property type="match status" value="1"/>
</dbReference>
<reference evidence="11 13" key="3">
    <citation type="journal article" date="2024" name="Syst. Appl. Microbiol.">
        <title>Helicobacter cappadocius sp. nov., from lizards: The first psychrotrophic Helicobacter species.</title>
        <authorList>
            <person name="Aydin F."/>
            <person name="Tarhane S."/>
            <person name="Karakaya E."/>
            <person name="Abay S."/>
            <person name="Kayman T."/>
            <person name="Guran O."/>
            <person name="Bozkurt E."/>
            <person name="Uzum N."/>
            <person name="Avci A."/>
            <person name="Olgun K."/>
            <person name="Jablonski D."/>
            <person name="Guran C."/>
            <person name="Burcin Saticioglu I."/>
        </authorList>
    </citation>
    <scope>NUCLEOTIDE SEQUENCE [LARGE SCALE GENOMIC DNA]</scope>
    <source>
        <strain evidence="11">Faydin-H75</strain>
        <strain evidence="13">faydin-H76</strain>
    </source>
</reference>
<keyword evidence="3 10" id="KW-0255">Endonuclease</keyword>
<organism evidence="12 13">
    <name type="scientific">Helicobacter cappadocius</name>
    <dbReference type="NCBI Taxonomy" id="3063998"/>
    <lineage>
        <taxon>Bacteria</taxon>
        <taxon>Pseudomonadati</taxon>
        <taxon>Campylobacterota</taxon>
        <taxon>Epsilonproteobacteria</taxon>
        <taxon>Campylobacterales</taxon>
        <taxon>Helicobacteraceae</taxon>
        <taxon>Helicobacter</taxon>
    </lineage>
</organism>
<keyword evidence="2 10" id="KW-0479">Metal-binding</keyword>
<evidence type="ECO:0000313" key="13">
    <source>
        <dbReference type="Proteomes" id="UP001177258"/>
    </source>
</evidence>
<evidence type="ECO:0000256" key="10">
    <source>
        <dbReference type="HAMAP-Rule" id="MF_01470"/>
    </source>
</evidence>
<evidence type="ECO:0000313" key="14">
    <source>
        <dbReference type="Proteomes" id="UP001240777"/>
    </source>
</evidence>
<proteinExistence type="inferred from homology"/>
<evidence type="ECO:0000256" key="2">
    <source>
        <dbReference type="ARBA" id="ARBA00022723"/>
    </source>
</evidence>
<comment type="function">
    <text evidence="10">CRISPR (clustered regularly interspaced short palindromic repeat), is an adaptive immune system that provides protection against mobile genetic elements (viruses, transposable elements and conjugative plasmids). CRISPR clusters contain spacers, sequences complementary to antecedent mobile elements, and target invading nucleic acids. CRISPR clusters are transcribed and processed into CRISPR RNA (crRNA). Acts as a dsDNA endonuclease. Involved in the integration of spacer DNA into the CRISPR cassette.</text>
</comment>
<dbReference type="NCBIfam" id="TIGR03639">
    <property type="entry name" value="cas1_NMENI"/>
    <property type="match status" value="1"/>
</dbReference>
<evidence type="ECO:0000256" key="3">
    <source>
        <dbReference type="ARBA" id="ARBA00022759"/>
    </source>
</evidence>
<accession>A0AA90T4I5</accession>
<dbReference type="PANTHER" id="PTHR34353">
    <property type="entry name" value="CRISPR-ASSOCIATED ENDONUCLEASE CAS1 1"/>
    <property type="match status" value="1"/>
</dbReference>
<reference evidence="12 14" key="1">
    <citation type="submission" date="2023-07" db="EMBL/GenBank/DDBJ databases">
        <title>Unpublished Manusciprt.</title>
        <authorList>
            <person name="Aydin F."/>
            <person name="Tarhane S."/>
            <person name="Saticioglu I.B."/>
            <person name="Karakaya E."/>
            <person name="Abay S."/>
            <person name="Guran O."/>
            <person name="Bozkurt E."/>
            <person name="Uzum N."/>
            <person name="Olgun K."/>
            <person name="Jablonski D."/>
        </authorList>
    </citation>
    <scope>NUCLEOTIDE SEQUENCE</scope>
    <source>
        <strain evidence="14">faydin-H75</strain>
        <strain evidence="12">Faydin-H76</strain>
    </source>
</reference>
<dbReference type="EMBL" id="JAUPEV010000001">
    <property type="protein sequence ID" value="MDO7252476.1"/>
    <property type="molecule type" value="Genomic_DNA"/>
</dbReference>
<sequence length="315" mass="35797">MGGFDEAYKSIFITNPAKLSLKNTNFCITQEGQEITLPLRDILMIVCESNQVSITASLLSKLADCRIAFFTCDDSHMPNGVFTPYLGHYKISETLQTQMKLSKQKKAILWQQIIKQKLYNQSTLAKDFSPQTADKILKLSKNVMLNDSKNFEAQGAIFYFQVLFGVDFVRKSLDPINSALNYGYAILRGSMARSLVGSGFLPALGLFHRNQFNSFNLADDMMEPYRIFVDSLVLLMVQRDSLKDGFQIHHRQKLAGILGAKILCKDKYYPMYRAITRTVWSLANILKGTEDSLLLPIFQRENSNGREIYESFSDV</sequence>
<dbReference type="RefSeq" id="WP_305516318.1">
    <property type="nucleotide sequence ID" value="NZ_JAUPEV010000001.1"/>
</dbReference>
<dbReference type="GO" id="GO:0043571">
    <property type="term" value="P:maintenance of CRISPR repeat elements"/>
    <property type="evidence" value="ECO:0007669"/>
    <property type="project" value="UniProtKB-UniRule"/>
</dbReference>
<dbReference type="Gene3D" id="1.20.120.920">
    <property type="entry name" value="CRISPR-associated endonuclease Cas1, C-terminal domain"/>
    <property type="match status" value="1"/>
</dbReference>
<dbReference type="Proteomes" id="UP001240777">
    <property type="component" value="Unassembled WGS sequence"/>
</dbReference>
<keyword evidence="5 10" id="KW-0460">Magnesium</keyword>
<dbReference type="Gene3D" id="3.100.10.20">
    <property type="entry name" value="CRISPR-associated endonuclease Cas1, N-terminal domain"/>
    <property type="match status" value="1"/>
</dbReference>
<dbReference type="InterPro" id="IPR002729">
    <property type="entry name" value="CRISPR-assoc_Cas1"/>
</dbReference>
<keyword evidence="14" id="KW-1185">Reference proteome</keyword>
<feature type="binding site" evidence="10">
    <location>
        <position position="208"/>
    </location>
    <ligand>
        <name>Mn(2+)</name>
        <dbReference type="ChEBI" id="CHEBI:29035"/>
    </ligand>
</feature>
<comment type="caution">
    <text evidence="12">The sequence shown here is derived from an EMBL/GenBank/DDBJ whole genome shotgun (WGS) entry which is preliminary data.</text>
</comment>